<feature type="transmembrane region" description="Helical" evidence="1">
    <location>
        <begin position="12"/>
        <end position="29"/>
    </location>
</feature>
<protein>
    <submittedName>
        <fullName evidence="2">Uncharacterized protein</fullName>
    </submittedName>
</protein>
<dbReference type="SUPFAM" id="SSF103642">
    <property type="entry name" value="Sec-C motif"/>
    <property type="match status" value="1"/>
</dbReference>
<proteinExistence type="predicted"/>
<evidence type="ECO:0000313" key="2">
    <source>
        <dbReference type="EMBL" id="SVC17708.1"/>
    </source>
</evidence>
<keyword evidence="1" id="KW-0472">Membrane</keyword>
<gene>
    <name evidence="2" type="ORF">METZ01_LOCUS270562</name>
</gene>
<dbReference type="AlphaFoldDB" id="A0A382K0E4"/>
<dbReference type="Gene3D" id="3.10.450.50">
    <property type="match status" value="1"/>
</dbReference>
<accession>A0A382K0E4</accession>
<dbReference type="InterPro" id="IPR004027">
    <property type="entry name" value="SEC_C_motif"/>
</dbReference>
<feature type="transmembrane region" description="Helical" evidence="1">
    <location>
        <begin position="35"/>
        <end position="53"/>
    </location>
</feature>
<organism evidence="2">
    <name type="scientific">marine metagenome</name>
    <dbReference type="NCBI Taxonomy" id="408172"/>
    <lineage>
        <taxon>unclassified sequences</taxon>
        <taxon>metagenomes</taxon>
        <taxon>ecological metagenomes</taxon>
    </lineage>
</organism>
<dbReference type="Pfam" id="PF02810">
    <property type="entry name" value="SEC-C"/>
    <property type="match status" value="1"/>
</dbReference>
<name>A0A382K0E4_9ZZZZ</name>
<sequence>MPTNRELAKEQLNRWFILVGIAGIITTLIDPLAHPIWPLILIFLTGLLTYLVFKTEKYENVGRNDPCPCGSGIKYKKCCMTKS</sequence>
<keyword evidence="1" id="KW-0812">Transmembrane</keyword>
<evidence type="ECO:0000256" key="1">
    <source>
        <dbReference type="SAM" id="Phobius"/>
    </source>
</evidence>
<reference evidence="2" key="1">
    <citation type="submission" date="2018-05" db="EMBL/GenBank/DDBJ databases">
        <authorList>
            <person name="Lanie J.A."/>
            <person name="Ng W.-L."/>
            <person name="Kazmierczak K.M."/>
            <person name="Andrzejewski T.M."/>
            <person name="Davidsen T.M."/>
            <person name="Wayne K.J."/>
            <person name="Tettelin H."/>
            <person name="Glass J.I."/>
            <person name="Rusch D."/>
            <person name="Podicherti R."/>
            <person name="Tsui H.-C.T."/>
            <person name="Winkler M.E."/>
        </authorList>
    </citation>
    <scope>NUCLEOTIDE SEQUENCE</scope>
</reference>
<keyword evidence="1" id="KW-1133">Transmembrane helix</keyword>
<dbReference type="EMBL" id="UINC01077517">
    <property type="protein sequence ID" value="SVC17708.1"/>
    <property type="molecule type" value="Genomic_DNA"/>
</dbReference>